<dbReference type="InterPro" id="IPR011251">
    <property type="entry name" value="Luciferase-like_dom"/>
</dbReference>
<sequence length="301" mass="33050">MRFAISLPQFVSDGEFDPAGFRSYVRRAEELGFESGWTQEQVLGTMPHLDPLATMTYAAACTDRLRLGCAVFVTPLHTPVRLAKSLSSLDQLSRGRLEVGIGTGGQGRMFSAFGIDGEGLVSRFNEGLRLMRELWTQPEVTFAGRFWQLENAAMEPKPFQKPGPPVWFGGGHPNALRRAARFGDGFFGAGSATTARFAEQVRLLREILAEENRTDFPIAKRVYVHLDDDGERARAAVADGLEQIYGKRGLEGVAVAGTPEECVRGVREVAEAGAELILFTPVTDQRTQMERLAAEVMPQVS</sequence>
<evidence type="ECO:0000256" key="4">
    <source>
        <dbReference type="ARBA" id="ARBA00023033"/>
    </source>
</evidence>
<dbReference type="InterPro" id="IPR050172">
    <property type="entry name" value="SsuD_RutA_monooxygenase"/>
</dbReference>
<dbReference type="Gene3D" id="3.20.20.30">
    <property type="entry name" value="Luciferase-like domain"/>
    <property type="match status" value="1"/>
</dbReference>
<keyword evidence="4" id="KW-0503">Monooxygenase</keyword>
<feature type="domain" description="Luciferase-like" evidence="5">
    <location>
        <begin position="1"/>
        <end position="241"/>
    </location>
</feature>
<name>A0ABY7B8U0_9PSEU</name>
<dbReference type="RefSeq" id="WP_268757751.1">
    <property type="nucleotide sequence ID" value="NZ_CP113836.1"/>
</dbReference>
<dbReference type="InterPro" id="IPR019921">
    <property type="entry name" value="Lucif-like_OxRdtase_Rv2161c"/>
</dbReference>
<keyword evidence="3" id="KW-0560">Oxidoreductase</keyword>
<dbReference type="NCBIfam" id="TIGR03619">
    <property type="entry name" value="F420_Rv2161c"/>
    <property type="match status" value="1"/>
</dbReference>
<keyword evidence="7" id="KW-1185">Reference proteome</keyword>
<evidence type="ECO:0000313" key="6">
    <source>
        <dbReference type="EMBL" id="WAL67657.1"/>
    </source>
</evidence>
<reference evidence="6" key="1">
    <citation type="submission" date="2022-11" db="EMBL/GenBank/DDBJ databases">
        <authorList>
            <person name="Mo P."/>
        </authorList>
    </citation>
    <scope>NUCLEOTIDE SEQUENCE</scope>
    <source>
        <strain evidence="6">HUAS 11-8</strain>
    </source>
</reference>
<keyword evidence="1" id="KW-0285">Flavoprotein</keyword>
<evidence type="ECO:0000256" key="3">
    <source>
        <dbReference type="ARBA" id="ARBA00023002"/>
    </source>
</evidence>
<evidence type="ECO:0000313" key="7">
    <source>
        <dbReference type="Proteomes" id="UP001163203"/>
    </source>
</evidence>
<evidence type="ECO:0000256" key="2">
    <source>
        <dbReference type="ARBA" id="ARBA00022643"/>
    </source>
</evidence>
<dbReference type="PANTHER" id="PTHR42847">
    <property type="entry name" value="ALKANESULFONATE MONOOXYGENASE"/>
    <property type="match status" value="1"/>
</dbReference>
<keyword evidence="2" id="KW-0288">FMN</keyword>
<dbReference type="Pfam" id="PF00296">
    <property type="entry name" value="Bac_luciferase"/>
    <property type="match status" value="1"/>
</dbReference>
<dbReference type="EMBL" id="CP113836">
    <property type="protein sequence ID" value="WAL67657.1"/>
    <property type="molecule type" value="Genomic_DNA"/>
</dbReference>
<dbReference type="SUPFAM" id="SSF51679">
    <property type="entry name" value="Bacterial luciferase-like"/>
    <property type="match status" value="1"/>
</dbReference>
<dbReference type="Proteomes" id="UP001163203">
    <property type="component" value="Chromosome"/>
</dbReference>
<proteinExistence type="predicted"/>
<gene>
    <name evidence="6" type="ORF">ORV05_07710</name>
</gene>
<protein>
    <submittedName>
        <fullName evidence="6">LLM class flavin-dependent oxidoreductase</fullName>
    </submittedName>
</protein>
<evidence type="ECO:0000256" key="1">
    <source>
        <dbReference type="ARBA" id="ARBA00022630"/>
    </source>
</evidence>
<accession>A0ABY7B8U0</accession>
<organism evidence="6 7">
    <name type="scientific">Amycolatopsis cynarae</name>
    <dbReference type="NCBI Taxonomy" id="2995223"/>
    <lineage>
        <taxon>Bacteria</taxon>
        <taxon>Bacillati</taxon>
        <taxon>Actinomycetota</taxon>
        <taxon>Actinomycetes</taxon>
        <taxon>Pseudonocardiales</taxon>
        <taxon>Pseudonocardiaceae</taxon>
        <taxon>Amycolatopsis</taxon>
    </lineage>
</organism>
<dbReference type="InterPro" id="IPR036661">
    <property type="entry name" value="Luciferase-like_sf"/>
</dbReference>
<dbReference type="PANTHER" id="PTHR42847:SF4">
    <property type="entry name" value="ALKANESULFONATE MONOOXYGENASE-RELATED"/>
    <property type="match status" value="1"/>
</dbReference>
<evidence type="ECO:0000259" key="5">
    <source>
        <dbReference type="Pfam" id="PF00296"/>
    </source>
</evidence>